<dbReference type="Pfam" id="PF19605">
    <property type="entry name" value="DUF6110"/>
    <property type="match status" value="1"/>
</dbReference>
<organism evidence="2 3">
    <name type="scientific">Butyricicoccus pullicaecorum</name>
    <dbReference type="NCBI Taxonomy" id="501571"/>
    <lineage>
        <taxon>Bacteria</taxon>
        <taxon>Bacillati</taxon>
        <taxon>Bacillota</taxon>
        <taxon>Clostridia</taxon>
        <taxon>Eubacteriales</taxon>
        <taxon>Butyricicoccaceae</taxon>
        <taxon>Butyricicoccus</taxon>
    </lineage>
</organism>
<keyword evidence="1" id="KW-0175">Coiled coil</keyword>
<dbReference type="STRING" id="501571.GCA_900143195_03110"/>
<sequence length="90" mass="9371">MSVYTKLACFAGGALFGSFGVKLLSSKDAKKAYVHVTAAGLRMKDSVMGTVTTVQENAADILASAKELNEDRAAKEAEEAAAANLESEEA</sequence>
<protein>
    <recommendedName>
        <fullName evidence="4">DUF1490 domain-containing protein</fullName>
    </recommendedName>
</protein>
<reference evidence="3" key="1">
    <citation type="submission" date="2017-04" db="EMBL/GenBank/DDBJ databases">
        <title>Function of individual gut microbiota members based on whole genome sequencing of pure cultures obtained from chicken caecum.</title>
        <authorList>
            <person name="Medvecky M."/>
            <person name="Cejkova D."/>
            <person name="Polansky O."/>
            <person name="Karasova D."/>
            <person name="Kubasova T."/>
            <person name="Cizek A."/>
            <person name="Rychlik I."/>
        </authorList>
    </citation>
    <scope>NUCLEOTIDE SEQUENCE [LARGE SCALE GENOMIC DNA]</scope>
    <source>
        <strain evidence="3">An179</strain>
    </source>
</reference>
<accession>A0A1Y4LRF1</accession>
<dbReference type="RefSeq" id="WP_087238102.1">
    <property type="nucleotide sequence ID" value="NZ_NFKL01000009.1"/>
</dbReference>
<dbReference type="AlphaFoldDB" id="A0A1Y4LRF1"/>
<evidence type="ECO:0000313" key="2">
    <source>
        <dbReference type="EMBL" id="OUP58410.1"/>
    </source>
</evidence>
<comment type="caution">
    <text evidence="2">The sequence shown here is derived from an EMBL/GenBank/DDBJ whole genome shotgun (WGS) entry which is preliminary data.</text>
</comment>
<evidence type="ECO:0000256" key="1">
    <source>
        <dbReference type="SAM" id="Coils"/>
    </source>
</evidence>
<proteinExistence type="predicted"/>
<feature type="coiled-coil region" evidence="1">
    <location>
        <begin position="58"/>
        <end position="88"/>
    </location>
</feature>
<name>A0A1Y4LRF1_9FIRM</name>
<dbReference type="Proteomes" id="UP000195326">
    <property type="component" value="Unassembled WGS sequence"/>
</dbReference>
<dbReference type="InterPro" id="IPR046092">
    <property type="entry name" value="DUF6110"/>
</dbReference>
<evidence type="ECO:0000313" key="3">
    <source>
        <dbReference type="Proteomes" id="UP000195326"/>
    </source>
</evidence>
<evidence type="ECO:0008006" key="4">
    <source>
        <dbReference type="Google" id="ProtNLM"/>
    </source>
</evidence>
<gene>
    <name evidence="2" type="ORF">B5F15_07395</name>
</gene>
<dbReference type="EMBL" id="NFKL01000009">
    <property type="protein sequence ID" value="OUP58410.1"/>
    <property type="molecule type" value="Genomic_DNA"/>
</dbReference>